<protein>
    <submittedName>
        <fullName evidence="6">Conjugal transfer protein TrbL</fullName>
    </submittedName>
</protein>
<feature type="transmembrane region" description="Helical" evidence="5">
    <location>
        <begin position="208"/>
        <end position="230"/>
    </location>
</feature>
<feature type="transmembrane region" description="Helical" evidence="5">
    <location>
        <begin position="145"/>
        <end position="166"/>
    </location>
</feature>
<name>A0ABX6JTV8_9GAMM</name>
<dbReference type="RefSeq" id="WP_050878434.1">
    <property type="nucleotide sequence ID" value="NZ_CP045009.1"/>
</dbReference>
<keyword evidence="4 5" id="KW-0472">Membrane</keyword>
<keyword evidence="7" id="KW-1185">Reference proteome</keyword>
<feature type="transmembrane region" description="Helical" evidence="5">
    <location>
        <begin position="242"/>
        <end position="261"/>
    </location>
</feature>
<keyword evidence="6" id="KW-0614">Plasmid</keyword>
<feature type="transmembrane region" description="Helical" evidence="5">
    <location>
        <begin position="64"/>
        <end position="82"/>
    </location>
</feature>
<evidence type="ECO:0000256" key="1">
    <source>
        <dbReference type="ARBA" id="ARBA00004141"/>
    </source>
</evidence>
<feature type="transmembrane region" description="Helical" evidence="5">
    <location>
        <begin position="172"/>
        <end position="196"/>
    </location>
</feature>
<organism evidence="6 7">
    <name type="scientific">Proteus terrae subsp. cibarius</name>
    <dbReference type="NCBI Taxonomy" id="626774"/>
    <lineage>
        <taxon>Bacteria</taxon>
        <taxon>Pseudomonadati</taxon>
        <taxon>Pseudomonadota</taxon>
        <taxon>Gammaproteobacteria</taxon>
        <taxon>Enterobacterales</taxon>
        <taxon>Morganellaceae</taxon>
        <taxon>Proteus</taxon>
    </lineage>
</organism>
<dbReference type="Proteomes" id="UP000501338">
    <property type="component" value="Plasmid pZF1-cfr"/>
</dbReference>
<dbReference type="EMBL" id="CP047341">
    <property type="protein sequence ID" value="QIF92332.1"/>
    <property type="molecule type" value="Genomic_DNA"/>
</dbReference>
<keyword evidence="2 5" id="KW-0812">Transmembrane</keyword>
<proteinExistence type="predicted"/>
<evidence type="ECO:0000256" key="4">
    <source>
        <dbReference type="ARBA" id="ARBA00023136"/>
    </source>
</evidence>
<gene>
    <name evidence="6" type="ORF">GTH23_20020</name>
</gene>
<sequence length="334" mass="35665">MDIAEGIFKSIETAINGKVVENFQIIYGIIFPIWTTGVILYYIVQAWEIIYSDKQIIVNEFVKHFMVLALVTAFLGANSVYIDNVVPAVMNSGQEIASKLVSDGSGQGGTSTGRMIDQMIEQIIEIGEREEKIAEDASWLDKAGAMILFIAKILILAIFSGAFILYATAYLIVAMVMVGILLSLGGFFIAFAAFPATRQMFTAWVGSCFNYIFLNIGYAIMFSILIQYLNQFIDANYTEEQSGLWVILLIALVFAIGVFLIQQVATLMSILTGGVGINGLTGATNAFMGKAAGALGLKAAGSALGRGMGGAGRGVANIAKSGLNALKGGGRIKP</sequence>
<evidence type="ECO:0000256" key="2">
    <source>
        <dbReference type="ARBA" id="ARBA00022692"/>
    </source>
</evidence>
<evidence type="ECO:0000313" key="6">
    <source>
        <dbReference type="EMBL" id="QIF92332.1"/>
    </source>
</evidence>
<dbReference type="InterPro" id="IPR007688">
    <property type="entry name" value="Conjugal_tfr_TrbL/VirB6"/>
</dbReference>
<comment type="subcellular location">
    <subcellularLocation>
        <location evidence="1">Membrane</location>
        <topology evidence="1">Multi-pass membrane protein</topology>
    </subcellularLocation>
</comment>
<evidence type="ECO:0000313" key="7">
    <source>
        <dbReference type="Proteomes" id="UP000501338"/>
    </source>
</evidence>
<evidence type="ECO:0000256" key="5">
    <source>
        <dbReference type="SAM" id="Phobius"/>
    </source>
</evidence>
<reference evidence="6 7" key="1">
    <citation type="submission" date="2020-01" db="EMBL/GenBank/DDBJ databases">
        <title>The genomic epidemiology of tigecycline resistance gene tet(X) variants in a swine farm in China.</title>
        <authorList>
            <person name="Peng K."/>
            <person name="Li R."/>
        </authorList>
    </citation>
    <scope>NUCLEOTIDE SEQUENCE [LARGE SCALE GENOMIC DNA]</scope>
    <source>
        <strain evidence="6 7">ZF1</strain>
        <plasmid evidence="7">pzf1-cfr</plasmid>
    </source>
</reference>
<dbReference type="Pfam" id="PF04610">
    <property type="entry name" value="TrbL"/>
    <property type="match status" value="1"/>
</dbReference>
<keyword evidence="3 5" id="KW-1133">Transmembrane helix</keyword>
<geneLocation type="plasmid" evidence="7">
    <name>pzf1-cfr</name>
</geneLocation>
<accession>A0ABX6JTV8</accession>
<evidence type="ECO:0000256" key="3">
    <source>
        <dbReference type="ARBA" id="ARBA00022989"/>
    </source>
</evidence>
<feature type="transmembrane region" description="Helical" evidence="5">
    <location>
        <begin position="25"/>
        <end position="44"/>
    </location>
</feature>